<keyword evidence="8" id="KW-0472">Membrane</keyword>
<protein>
    <recommendedName>
        <fullName evidence="12">Glycosyltransferase-like protein LARGE2</fullName>
    </recommendedName>
</protein>
<organism evidence="10 11">
    <name type="scientific">Cirrhinus mrigala</name>
    <name type="common">Mrigala</name>
    <dbReference type="NCBI Taxonomy" id="683832"/>
    <lineage>
        <taxon>Eukaryota</taxon>
        <taxon>Metazoa</taxon>
        <taxon>Chordata</taxon>
        <taxon>Craniata</taxon>
        <taxon>Vertebrata</taxon>
        <taxon>Euteleostomi</taxon>
        <taxon>Actinopterygii</taxon>
        <taxon>Neopterygii</taxon>
        <taxon>Teleostei</taxon>
        <taxon>Ostariophysi</taxon>
        <taxon>Cypriniformes</taxon>
        <taxon>Cyprinidae</taxon>
        <taxon>Labeoninae</taxon>
        <taxon>Labeonini</taxon>
        <taxon>Cirrhinus</taxon>
    </lineage>
</organism>
<evidence type="ECO:0000256" key="4">
    <source>
        <dbReference type="ARBA" id="ARBA00022692"/>
    </source>
</evidence>
<evidence type="ECO:0000256" key="1">
    <source>
        <dbReference type="ARBA" id="ARBA00004606"/>
    </source>
</evidence>
<dbReference type="Pfam" id="PF13896">
    <property type="entry name" value="Glyco_transf_49"/>
    <property type="match status" value="1"/>
</dbReference>
<dbReference type="AlphaFoldDB" id="A0ABD0P729"/>
<evidence type="ECO:0008006" key="12">
    <source>
        <dbReference type="Google" id="ProtNLM"/>
    </source>
</evidence>
<dbReference type="EMBL" id="JAMKFB020000018">
    <property type="protein sequence ID" value="KAL0168798.1"/>
    <property type="molecule type" value="Genomic_DNA"/>
</dbReference>
<comment type="caution">
    <text evidence="10">The sequence shown here is derived from an EMBL/GenBank/DDBJ whole genome shotgun (WGS) entry which is preliminary data.</text>
</comment>
<keyword evidence="2" id="KW-0328">Glycosyltransferase</keyword>
<evidence type="ECO:0000313" key="10">
    <source>
        <dbReference type="EMBL" id="KAL0168798.1"/>
    </source>
</evidence>
<keyword evidence="5" id="KW-0479">Metal-binding</keyword>
<feature type="non-terminal residue" evidence="10">
    <location>
        <position position="1"/>
    </location>
</feature>
<evidence type="ECO:0000313" key="11">
    <source>
        <dbReference type="Proteomes" id="UP001529510"/>
    </source>
</evidence>
<comment type="subcellular location">
    <subcellularLocation>
        <location evidence="1">Membrane</location>
        <topology evidence="1">Single-pass type II membrane protein</topology>
    </subcellularLocation>
</comment>
<dbReference type="GO" id="GO:0046872">
    <property type="term" value="F:metal ion binding"/>
    <property type="evidence" value="ECO:0007669"/>
    <property type="project" value="UniProtKB-KW"/>
</dbReference>
<evidence type="ECO:0000256" key="3">
    <source>
        <dbReference type="ARBA" id="ARBA00022679"/>
    </source>
</evidence>
<reference evidence="10 11" key="1">
    <citation type="submission" date="2024-05" db="EMBL/GenBank/DDBJ databases">
        <title>Genome sequencing and assembly of Indian major carp, Cirrhinus mrigala (Hamilton, 1822).</title>
        <authorList>
            <person name="Mohindra V."/>
            <person name="Chowdhury L.M."/>
            <person name="Lal K."/>
            <person name="Jena J.K."/>
        </authorList>
    </citation>
    <scope>NUCLEOTIDE SEQUENCE [LARGE SCALE GENOMIC DNA]</scope>
    <source>
        <strain evidence="10">CM1030</strain>
        <tissue evidence="10">Blood</tissue>
    </source>
</reference>
<name>A0ABD0P729_CIRMR</name>
<keyword evidence="4" id="KW-0812">Transmembrane</keyword>
<dbReference type="Proteomes" id="UP001529510">
    <property type="component" value="Unassembled WGS sequence"/>
</dbReference>
<gene>
    <name evidence="10" type="ORF">M9458_037020</name>
</gene>
<keyword evidence="9" id="KW-0325">Glycoprotein</keyword>
<evidence type="ECO:0000256" key="8">
    <source>
        <dbReference type="ARBA" id="ARBA00023136"/>
    </source>
</evidence>
<dbReference type="InterPro" id="IPR051292">
    <property type="entry name" value="Xyl/GlcA_transferase"/>
</dbReference>
<evidence type="ECO:0000256" key="9">
    <source>
        <dbReference type="ARBA" id="ARBA00023180"/>
    </source>
</evidence>
<dbReference type="GO" id="GO:0016020">
    <property type="term" value="C:membrane"/>
    <property type="evidence" value="ECO:0007669"/>
    <property type="project" value="UniProtKB-SubCell"/>
</dbReference>
<proteinExistence type="predicted"/>
<evidence type="ECO:0000256" key="6">
    <source>
        <dbReference type="ARBA" id="ARBA00022968"/>
    </source>
</evidence>
<accession>A0ABD0P729</accession>
<evidence type="ECO:0000256" key="7">
    <source>
        <dbReference type="ARBA" id="ARBA00022989"/>
    </source>
</evidence>
<dbReference type="PANTHER" id="PTHR12270">
    <property type="entry name" value="GLYCOSYLTRANSFERASE-RELATED"/>
    <property type="match status" value="1"/>
</dbReference>
<keyword evidence="3" id="KW-0808">Transferase</keyword>
<sequence>LALYMSDAEAQQFLRYAQASEVLKNRKNVGYHIVYKEGQFYPVNLVRNVALRNVNTPYVFLTDVDFLPMYGLYDYLRKSIVQLDMANTKKALVVPAFETLRYRLSFPKSKAELLSMLDMGTLYTF</sequence>
<keyword evidence="6" id="KW-0735">Signal-anchor</keyword>
<evidence type="ECO:0000256" key="2">
    <source>
        <dbReference type="ARBA" id="ARBA00022676"/>
    </source>
</evidence>
<dbReference type="GO" id="GO:0016757">
    <property type="term" value="F:glycosyltransferase activity"/>
    <property type="evidence" value="ECO:0007669"/>
    <property type="project" value="UniProtKB-KW"/>
</dbReference>
<feature type="non-terminal residue" evidence="10">
    <location>
        <position position="125"/>
    </location>
</feature>
<keyword evidence="11" id="KW-1185">Reference proteome</keyword>
<evidence type="ECO:0000256" key="5">
    <source>
        <dbReference type="ARBA" id="ARBA00022723"/>
    </source>
</evidence>
<dbReference type="PANTHER" id="PTHR12270:SF23">
    <property type="entry name" value="XYLOSYL- AND GLUCURONYLTRANSFERASE LARGE2"/>
    <property type="match status" value="1"/>
</dbReference>
<keyword evidence="7" id="KW-1133">Transmembrane helix</keyword>